<keyword evidence="8" id="KW-1185">Reference proteome</keyword>
<keyword evidence="3" id="KW-0238">DNA-binding</keyword>
<dbReference type="Gene3D" id="4.10.240.10">
    <property type="entry name" value="Zn(2)-C6 fungal-type DNA-binding domain"/>
    <property type="match status" value="1"/>
</dbReference>
<dbReference type="Proteomes" id="UP000758603">
    <property type="component" value="Unassembled WGS sequence"/>
</dbReference>
<dbReference type="InterPro" id="IPR001138">
    <property type="entry name" value="Zn2Cys6_DnaBD"/>
</dbReference>
<dbReference type="RefSeq" id="XP_045956175.1">
    <property type="nucleotide sequence ID" value="XM_046103276.1"/>
</dbReference>
<dbReference type="CDD" id="cd00067">
    <property type="entry name" value="GAL4"/>
    <property type="match status" value="1"/>
</dbReference>
<dbReference type="AlphaFoldDB" id="A0A9P8UH29"/>
<evidence type="ECO:0000256" key="1">
    <source>
        <dbReference type="ARBA" id="ARBA00004123"/>
    </source>
</evidence>
<dbReference type="OrthoDB" id="5424793at2759"/>
<dbReference type="GeneID" id="70132168"/>
<keyword evidence="5" id="KW-0539">Nucleus</keyword>
<evidence type="ECO:0000256" key="2">
    <source>
        <dbReference type="ARBA" id="ARBA00023015"/>
    </source>
</evidence>
<dbReference type="InterPro" id="IPR036864">
    <property type="entry name" value="Zn2-C6_fun-type_DNA-bd_sf"/>
</dbReference>
<evidence type="ECO:0000256" key="4">
    <source>
        <dbReference type="ARBA" id="ARBA00023163"/>
    </source>
</evidence>
<comment type="subcellular location">
    <subcellularLocation>
        <location evidence="1">Nucleus</location>
    </subcellularLocation>
</comment>
<evidence type="ECO:0000256" key="5">
    <source>
        <dbReference type="ARBA" id="ARBA00023242"/>
    </source>
</evidence>
<reference evidence="7" key="1">
    <citation type="journal article" date="2021" name="Nat. Commun.">
        <title>Genetic determinants of endophytism in the Arabidopsis root mycobiome.</title>
        <authorList>
            <person name="Mesny F."/>
            <person name="Miyauchi S."/>
            <person name="Thiergart T."/>
            <person name="Pickel B."/>
            <person name="Atanasova L."/>
            <person name="Karlsson M."/>
            <person name="Huettel B."/>
            <person name="Barry K.W."/>
            <person name="Haridas S."/>
            <person name="Chen C."/>
            <person name="Bauer D."/>
            <person name="Andreopoulos W."/>
            <person name="Pangilinan J."/>
            <person name="LaButti K."/>
            <person name="Riley R."/>
            <person name="Lipzen A."/>
            <person name="Clum A."/>
            <person name="Drula E."/>
            <person name="Henrissat B."/>
            <person name="Kohler A."/>
            <person name="Grigoriev I.V."/>
            <person name="Martin F.M."/>
            <person name="Hacquard S."/>
        </authorList>
    </citation>
    <scope>NUCLEOTIDE SEQUENCE</scope>
    <source>
        <strain evidence="7">MPI-SDFR-AT-0073</strain>
    </source>
</reference>
<accession>A0A9P8UH29</accession>
<dbReference type="SUPFAM" id="SSF57701">
    <property type="entry name" value="Zn2/Cys6 DNA-binding domain"/>
    <property type="match status" value="1"/>
</dbReference>
<dbReference type="PANTHER" id="PTHR31845:SF39">
    <property type="entry name" value="TRANSCRIPTION FACTOR PBCR-RELATED"/>
    <property type="match status" value="1"/>
</dbReference>
<name>A0A9P8UH29_9PEZI</name>
<evidence type="ECO:0000256" key="3">
    <source>
        <dbReference type="ARBA" id="ARBA00023125"/>
    </source>
</evidence>
<dbReference type="GO" id="GO:0000976">
    <property type="term" value="F:transcription cis-regulatory region binding"/>
    <property type="evidence" value="ECO:0007669"/>
    <property type="project" value="TreeGrafter"/>
</dbReference>
<dbReference type="GO" id="GO:0005634">
    <property type="term" value="C:nucleus"/>
    <property type="evidence" value="ECO:0007669"/>
    <property type="project" value="UniProtKB-SubCell"/>
</dbReference>
<dbReference type="GO" id="GO:0008270">
    <property type="term" value="F:zinc ion binding"/>
    <property type="evidence" value="ECO:0007669"/>
    <property type="project" value="InterPro"/>
</dbReference>
<dbReference type="CDD" id="cd12148">
    <property type="entry name" value="fungal_TF_MHR"/>
    <property type="match status" value="1"/>
</dbReference>
<dbReference type="PROSITE" id="PS00463">
    <property type="entry name" value="ZN2_CY6_FUNGAL_1"/>
    <property type="match status" value="1"/>
</dbReference>
<gene>
    <name evidence="7" type="ORF">BKA67DRAFT_572334</name>
</gene>
<keyword evidence="2" id="KW-0805">Transcription regulation</keyword>
<protein>
    <recommendedName>
        <fullName evidence="6">Zn(2)-C6 fungal-type domain-containing protein</fullName>
    </recommendedName>
</protein>
<dbReference type="EMBL" id="JAGPXC010000006">
    <property type="protein sequence ID" value="KAH6651897.1"/>
    <property type="molecule type" value="Genomic_DNA"/>
</dbReference>
<comment type="caution">
    <text evidence="7">The sequence shown here is derived from an EMBL/GenBank/DDBJ whole genome shotgun (WGS) entry which is preliminary data.</text>
</comment>
<evidence type="ECO:0000313" key="8">
    <source>
        <dbReference type="Proteomes" id="UP000758603"/>
    </source>
</evidence>
<sequence length="651" mass="72059">METSNSTPARSKPQSRACEACRAAKIRCQIGPQPGICKRCSDFKRECIFRTGPRVRRAKVARGELELPPPPGPSKTFSIDFSMPADEEPAASFDDLRDQHERFIDDLVPSSEEEAEAASMSSSAAPAFSFADLPTPTSIASSRSRPMVGLGIKPQFNLDSAEKLFRTFKGMLPSCPCIVLGEDASVRTMARDSPFVLLAILAATSSSTSLQGHSLYDEEFRKVLGLKFVTGGERSLDLLQGILVYCAWYPFHLRPKHRQAIQYLRMATDIAHDLGLDEEETFAAILQTGPSLEDLASFRAFISCYYLATTFSNSFSRTLIFPFTAWLSNCCDLLERYSAMEQDHVLVWLVRLHHISDEILALQKSSRKSGFQNEHHRQLIRKGLETQLREWQSQIPSTIALMPCVMMSSLVDDMQVVASPLMSAYRPRTGEIDPALDPSRLMNVVHTVRAFFDMIVALPAEVMSQFSSADWLHVIVANILAYRLSLPIDICPDFDASQARQMLDYGSYLSKLCLGSTEDPKMAGGQKTDVCTAFRVVLQSLKTKFDKKVATAVAKEEIRRKAQECPMFDGSLDDYISLWDGHGLTSGSSYPDSQSSTSGVITNTMTDFQPAADSSKPMTAPDLWAMMTLGWGGDDMHDLGIGEAQVDYGSL</sequence>
<feature type="domain" description="Zn(2)-C6 fungal-type" evidence="6">
    <location>
        <begin position="17"/>
        <end position="49"/>
    </location>
</feature>
<dbReference type="PANTHER" id="PTHR31845">
    <property type="entry name" value="FINGER DOMAIN PROTEIN, PUTATIVE-RELATED"/>
    <property type="match status" value="1"/>
</dbReference>
<organism evidence="7 8">
    <name type="scientific">Truncatella angustata</name>
    <dbReference type="NCBI Taxonomy" id="152316"/>
    <lineage>
        <taxon>Eukaryota</taxon>
        <taxon>Fungi</taxon>
        <taxon>Dikarya</taxon>
        <taxon>Ascomycota</taxon>
        <taxon>Pezizomycotina</taxon>
        <taxon>Sordariomycetes</taxon>
        <taxon>Xylariomycetidae</taxon>
        <taxon>Amphisphaeriales</taxon>
        <taxon>Sporocadaceae</taxon>
        <taxon>Truncatella</taxon>
    </lineage>
</organism>
<proteinExistence type="predicted"/>
<dbReference type="PROSITE" id="PS50048">
    <property type="entry name" value="ZN2_CY6_FUNGAL_2"/>
    <property type="match status" value="1"/>
</dbReference>
<evidence type="ECO:0000259" key="6">
    <source>
        <dbReference type="PROSITE" id="PS50048"/>
    </source>
</evidence>
<dbReference type="InterPro" id="IPR051089">
    <property type="entry name" value="prtT"/>
</dbReference>
<dbReference type="GO" id="GO:0000981">
    <property type="term" value="F:DNA-binding transcription factor activity, RNA polymerase II-specific"/>
    <property type="evidence" value="ECO:0007669"/>
    <property type="project" value="InterPro"/>
</dbReference>
<keyword evidence="4" id="KW-0804">Transcription</keyword>
<evidence type="ECO:0000313" key="7">
    <source>
        <dbReference type="EMBL" id="KAH6651897.1"/>
    </source>
</evidence>